<reference evidence="5 6" key="1">
    <citation type="submission" date="2019-12" db="EMBL/GenBank/DDBJ databases">
        <title>Rhizobium genotypes associated with high levels of biological nitrogen fixation by grain legumes in a temperate-maritime cropping system.</title>
        <authorList>
            <person name="Maluk M."/>
            <person name="Francesc Ferrando Molina F."/>
            <person name="Lopez Del Egido L."/>
            <person name="Lafos M."/>
            <person name="Langarica-Fuentes A."/>
            <person name="Gebre Yohannes G."/>
            <person name="Young M.W."/>
            <person name="Martin P."/>
            <person name="Gantlett R."/>
            <person name="Kenicer G."/>
            <person name="Hawes C."/>
            <person name="Begg G.S."/>
            <person name="Quilliam R.S."/>
            <person name="Squire G.R."/>
            <person name="Poole P.S."/>
            <person name="Young P.W."/>
            <person name="Iannetta P.M."/>
            <person name="James E.K."/>
        </authorList>
    </citation>
    <scope>NUCLEOTIDE SEQUENCE [LARGE SCALE GENOMIC DNA]</scope>
    <source>
        <strain evidence="5 6">JHI1118</strain>
    </source>
</reference>
<dbReference type="Gene3D" id="1.10.10.1550">
    <property type="entry name" value="ROS/MUCR transcriptional regulator protein"/>
    <property type="match status" value="1"/>
</dbReference>
<evidence type="ECO:0000313" key="5">
    <source>
        <dbReference type="EMBL" id="NEI72280.1"/>
    </source>
</evidence>
<keyword evidence="3" id="KW-0238">DNA-binding</keyword>
<protein>
    <submittedName>
        <fullName evidence="5">MucR family transcriptional regulator</fullName>
    </submittedName>
</protein>
<dbReference type="EMBL" id="WUEY01000011">
    <property type="protein sequence ID" value="NEI72280.1"/>
    <property type="molecule type" value="Genomic_DNA"/>
</dbReference>
<dbReference type="Proteomes" id="UP000483035">
    <property type="component" value="Unassembled WGS sequence"/>
</dbReference>
<organism evidence="5 6">
    <name type="scientific">Rhizobium lusitanum</name>
    <dbReference type="NCBI Taxonomy" id="293958"/>
    <lineage>
        <taxon>Bacteria</taxon>
        <taxon>Pseudomonadati</taxon>
        <taxon>Pseudomonadota</taxon>
        <taxon>Alphaproteobacteria</taxon>
        <taxon>Hyphomicrobiales</taxon>
        <taxon>Rhizobiaceae</taxon>
        <taxon>Rhizobium/Agrobacterium group</taxon>
        <taxon>Rhizobium</taxon>
    </lineage>
</organism>
<dbReference type="GO" id="GO:0003677">
    <property type="term" value="F:DNA binding"/>
    <property type="evidence" value="ECO:0007669"/>
    <property type="project" value="UniProtKB-KW"/>
</dbReference>
<sequence length="135" mass="15140">MAKGSDLTELTTWIVASFVANNRITTEEIPALIASTHAALLRVQGEDELRPLQPSPAVAIEESVTYDHIVCLNDGRKLKSLKRYIKRKYALTPEKYREMWHLPDDYPMVAPAYSEYRSRIAKGKRAIGDDAGHAG</sequence>
<evidence type="ECO:0000256" key="1">
    <source>
        <dbReference type="ARBA" id="ARBA00007031"/>
    </source>
</evidence>
<accession>A0A6L9UDV3</accession>
<keyword evidence="2" id="KW-0805">Transcription regulation</keyword>
<dbReference type="GO" id="GO:0008270">
    <property type="term" value="F:zinc ion binding"/>
    <property type="evidence" value="ECO:0007669"/>
    <property type="project" value="InterPro"/>
</dbReference>
<dbReference type="InterPro" id="IPR008807">
    <property type="entry name" value="ROS_MUCR"/>
</dbReference>
<comment type="similarity">
    <text evidence="1">Belongs to the ros/MucR family.</text>
</comment>
<name>A0A6L9UDV3_9HYPH</name>
<dbReference type="AlphaFoldDB" id="A0A6L9UDV3"/>
<comment type="caution">
    <text evidence="5">The sequence shown here is derived from an EMBL/GenBank/DDBJ whole genome shotgun (WGS) entry which is preliminary data.</text>
</comment>
<evidence type="ECO:0000256" key="3">
    <source>
        <dbReference type="ARBA" id="ARBA00023125"/>
    </source>
</evidence>
<dbReference type="GO" id="GO:0006355">
    <property type="term" value="P:regulation of DNA-templated transcription"/>
    <property type="evidence" value="ECO:0007669"/>
    <property type="project" value="InterPro"/>
</dbReference>
<evidence type="ECO:0000256" key="4">
    <source>
        <dbReference type="ARBA" id="ARBA00023163"/>
    </source>
</evidence>
<gene>
    <name evidence="5" type="ORF">GR212_22095</name>
</gene>
<dbReference type="Pfam" id="PF05443">
    <property type="entry name" value="ROS_MUCR"/>
    <property type="match status" value="1"/>
</dbReference>
<evidence type="ECO:0000313" key="6">
    <source>
        <dbReference type="Proteomes" id="UP000483035"/>
    </source>
</evidence>
<dbReference type="RefSeq" id="WP_163989431.1">
    <property type="nucleotide sequence ID" value="NZ_WUEY01000011.1"/>
</dbReference>
<dbReference type="InterPro" id="IPR041920">
    <property type="entry name" value="ROS/MUCR_sf"/>
</dbReference>
<keyword evidence="4" id="KW-0804">Transcription</keyword>
<evidence type="ECO:0000256" key="2">
    <source>
        <dbReference type="ARBA" id="ARBA00023015"/>
    </source>
</evidence>
<proteinExistence type="inferred from homology"/>